<evidence type="ECO:0000259" key="5">
    <source>
        <dbReference type="Pfam" id="PF18052"/>
    </source>
</evidence>
<keyword evidence="3" id="KW-0611">Plant defense</keyword>
<dbReference type="Pfam" id="PF00931">
    <property type="entry name" value="NB-ARC"/>
    <property type="match status" value="1"/>
</dbReference>
<evidence type="ECO:0000256" key="2">
    <source>
        <dbReference type="ARBA" id="ARBA00022741"/>
    </source>
</evidence>
<protein>
    <submittedName>
        <fullName evidence="6">Uncharacterized protein</fullName>
    </submittedName>
</protein>
<dbReference type="GO" id="GO:0043531">
    <property type="term" value="F:ADP binding"/>
    <property type="evidence" value="ECO:0007669"/>
    <property type="project" value="InterPro"/>
</dbReference>
<evidence type="ECO:0000313" key="6">
    <source>
        <dbReference type="EMBL" id="GAU39699.1"/>
    </source>
</evidence>
<dbReference type="InterPro" id="IPR027417">
    <property type="entry name" value="P-loop_NTPase"/>
</dbReference>
<dbReference type="PANTHER" id="PTHR19338:SF73">
    <property type="entry name" value="DISEASE RESISTANCE PROTEIN RGA2-LIKE"/>
    <property type="match status" value="1"/>
</dbReference>
<name>A0A2Z6P7F7_TRISU</name>
<reference evidence="7" key="1">
    <citation type="journal article" date="2017" name="Front. Plant Sci.">
        <title>Climate Clever Clovers: New Paradigm to Reduce the Environmental Footprint of Ruminants by Breeding Low Methanogenic Forages Utilizing Haplotype Variation.</title>
        <authorList>
            <person name="Kaur P."/>
            <person name="Appels R."/>
            <person name="Bayer P.E."/>
            <person name="Keeble-Gagnere G."/>
            <person name="Wang J."/>
            <person name="Hirakawa H."/>
            <person name="Shirasawa K."/>
            <person name="Vercoe P."/>
            <person name="Stefanova K."/>
            <person name="Durmic Z."/>
            <person name="Nichols P."/>
            <person name="Revell C."/>
            <person name="Isobe S.N."/>
            <person name="Edwards D."/>
            <person name="Erskine W."/>
        </authorList>
    </citation>
    <scope>NUCLEOTIDE SEQUENCE [LARGE SCALE GENOMIC DNA]</scope>
    <source>
        <strain evidence="7">cv. Daliak</strain>
    </source>
</reference>
<feature type="domain" description="NB-ARC" evidence="4">
    <location>
        <begin position="191"/>
        <end position="218"/>
    </location>
</feature>
<dbReference type="Gene3D" id="1.20.5.4130">
    <property type="match status" value="1"/>
</dbReference>
<dbReference type="Proteomes" id="UP000242715">
    <property type="component" value="Unassembled WGS sequence"/>
</dbReference>
<keyword evidence="7" id="KW-1185">Reference proteome</keyword>
<keyword evidence="2" id="KW-0547">Nucleotide-binding</keyword>
<dbReference type="OrthoDB" id="1743675at2759"/>
<sequence>MATVVGQALLAASLEALVGKIVSGEFVDLFRSTKLDAALLEKMNITLLSLQAVLHDAEEKQIINPAVKQWLDMLRDAVFEGDDLFDEINAEALRCKVEAEYETRTATAQVLKKLSSHFKSFNKKINSKLQTLFERLEHLRNQNLGLKEGVSGSVWLGTPTSSVVGDESAIYGRDDDKKKLKFLLSDDCSDDRSKVGVISIVGMGGLGKTTLAKLLYSGSNIKLFPIHTRA</sequence>
<evidence type="ECO:0000256" key="1">
    <source>
        <dbReference type="ARBA" id="ARBA00022737"/>
    </source>
</evidence>
<feature type="domain" description="Disease resistance N-terminal" evidence="5">
    <location>
        <begin position="34"/>
        <end position="102"/>
    </location>
</feature>
<dbReference type="GO" id="GO:0006952">
    <property type="term" value="P:defense response"/>
    <property type="evidence" value="ECO:0007669"/>
    <property type="project" value="UniProtKB-KW"/>
</dbReference>
<accession>A0A2Z6P7F7</accession>
<evidence type="ECO:0000256" key="3">
    <source>
        <dbReference type="ARBA" id="ARBA00022821"/>
    </source>
</evidence>
<dbReference type="InterPro" id="IPR002182">
    <property type="entry name" value="NB-ARC"/>
</dbReference>
<dbReference type="AlphaFoldDB" id="A0A2Z6P7F7"/>
<dbReference type="PANTHER" id="PTHR19338">
    <property type="entry name" value="TRANSLOCASE OF INNER MITOCHONDRIAL MEMBRANE 13 HOMOLOG"/>
    <property type="match status" value="1"/>
</dbReference>
<proteinExistence type="predicted"/>
<gene>
    <name evidence="6" type="ORF">TSUD_321120</name>
</gene>
<evidence type="ECO:0000313" key="7">
    <source>
        <dbReference type="Proteomes" id="UP000242715"/>
    </source>
</evidence>
<dbReference type="SUPFAM" id="SSF52540">
    <property type="entry name" value="P-loop containing nucleoside triphosphate hydrolases"/>
    <property type="match status" value="1"/>
</dbReference>
<dbReference type="EMBL" id="DF973773">
    <property type="protein sequence ID" value="GAU39699.1"/>
    <property type="molecule type" value="Genomic_DNA"/>
</dbReference>
<evidence type="ECO:0000259" key="4">
    <source>
        <dbReference type="Pfam" id="PF00931"/>
    </source>
</evidence>
<organism evidence="6 7">
    <name type="scientific">Trifolium subterraneum</name>
    <name type="common">Subterranean clover</name>
    <dbReference type="NCBI Taxonomy" id="3900"/>
    <lineage>
        <taxon>Eukaryota</taxon>
        <taxon>Viridiplantae</taxon>
        <taxon>Streptophyta</taxon>
        <taxon>Embryophyta</taxon>
        <taxon>Tracheophyta</taxon>
        <taxon>Spermatophyta</taxon>
        <taxon>Magnoliopsida</taxon>
        <taxon>eudicotyledons</taxon>
        <taxon>Gunneridae</taxon>
        <taxon>Pentapetalae</taxon>
        <taxon>rosids</taxon>
        <taxon>fabids</taxon>
        <taxon>Fabales</taxon>
        <taxon>Fabaceae</taxon>
        <taxon>Papilionoideae</taxon>
        <taxon>50 kb inversion clade</taxon>
        <taxon>NPAAA clade</taxon>
        <taxon>Hologalegina</taxon>
        <taxon>IRL clade</taxon>
        <taxon>Trifolieae</taxon>
        <taxon>Trifolium</taxon>
    </lineage>
</organism>
<keyword evidence="1" id="KW-0677">Repeat</keyword>
<dbReference type="Gene3D" id="3.40.50.300">
    <property type="entry name" value="P-loop containing nucleotide triphosphate hydrolases"/>
    <property type="match status" value="1"/>
</dbReference>
<dbReference type="InterPro" id="IPR041118">
    <property type="entry name" value="Rx_N"/>
</dbReference>
<dbReference type="Pfam" id="PF18052">
    <property type="entry name" value="Rx_N"/>
    <property type="match status" value="1"/>
</dbReference>